<protein>
    <submittedName>
        <fullName evidence="2">Uncharacterized protein</fullName>
    </submittedName>
</protein>
<keyword evidence="3" id="KW-1185">Reference proteome</keyword>
<evidence type="ECO:0000313" key="2">
    <source>
        <dbReference type="EMBL" id="KAF4312159.1"/>
    </source>
</evidence>
<sequence>MTRSKARREGRPDVPQCGQRSSLPLPVELTQRILFLVSEPDPSFGRIRYKFNGERRPTHQPPTNIQNARLVCRSFAALGAPYLFNRLLITTNPDHLAHARHVAQHAHFAKAIRTLVYEPSGKDWDHAAKPPTFSRDEEAQDDDDAASGPDASFLASLLPSLPAATRAVCTKYDSSDPSTRPLYALCAALRTSHPHHSIRALDLRVHVSLLADEAQHPQRFAALCAAFAPIRDLALALCTEPRRTRDDDGGGGGGAEVDRVAAVTALVRSGALGRLVGSASRHLTRLKLNLAGDGRRRSGGGGAWRFDAPLAAYVGAEAAAKEDSSAWPHLRYLYLGCLDVREDEVVPFLLRRRRTVECVEFDRVTLTQGSWAVVGAVVEHCLPWRWKKQHNLKQVEPKRAVVPLPDEVVAAVREALGPGTDERYVPCDAEYGNLYYFEPEDVMSTLSRG</sequence>
<evidence type="ECO:0000313" key="3">
    <source>
        <dbReference type="Proteomes" id="UP000572817"/>
    </source>
</evidence>
<gene>
    <name evidence="2" type="ORF">GTA08_BOTSDO12190</name>
</gene>
<evidence type="ECO:0000256" key="1">
    <source>
        <dbReference type="SAM" id="MobiDB-lite"/>
    </source>
</evidence>
<proteinExistence type="predicted"/>
<dbReference type="EMBL" id="WWBZ02000007">
    <property type="protein sequence ID" value="KAF4312159.1"/>
    <property type="molecule type" value="Genomic_DNA"/>
</dbReference>
<dbReference type="OrthoDB" id="3945404at2759"/>
<dbReference type="Proteomes" id="UP000572817">
    <property type="component" value="Unassembled WGS sequence"/>
</dbReference>
<accession>A0A8H4N5P8</accession>
<organism evidence="2 3">
    <name type="scientific">Botryosphaeria dothidea</name>
    <dbReference type="NCBI Taxonomy" id="55169"/>
    <lineage>
        <taxon>Eukaryota</taxon>
        <taxon>Fungi</taxon>
        <taxon>Dikarya</taxon>
        <taxon>Ascomycota</taxon>
        <taxon>Pezizomycotina</taxon>
        <taxon>Dothideomycetes</taxon>
        <taxon>Dothideomycetes incertae sedis</taxon>
        <taxon>Botryosphaeriales</taxon>
        <taxon>Botryosphaeriaceae</taxon>
        <taxon>Botryosphaeria</taxon>
    </lineage>
</organism>
<name>A0A8H4N5P8_9PEZI</name>
<reference evidence="2" key="1">
    <citation type="submission" date="2020-04" db="EMBL/GenBank/DDBJ databases">
        <title>Genome Assembly and Annotation of Botryosphaeria dothidea sdau 11-99, a Latent Pathogen of Apple Fruit Ring Rot in China.</title>
        <authorList>
            <person name="Yu C."/>
            <person name="Diao Y."/>
            <person name="Lu Q."/>
            <person name="Zhao J."/>
            <person name="Cui S."/>
            <person name="Peng C."/>
            <person name="He B."/>
            <person name="Liu H."/>
        </authorList>
    </citation>
    <scope>NUCLEOTIDE SEQUENCE [LARGE SCALE GENOMIC DNA]</scope>
    <source>
        <strain evidence="2">Sdau11-99</strain>
    </source>
</reference>
<dbReference type="AlphaFoldDB" id="A0A8H4N5P8"/>
<feature type="region of interest" description="Disordered" evidence="1">
    <location>
        <begin position="1"/>
        <end position="21"/>
    </location>
</feature>
<feature type="region of interest" description="Disordered" evidence="1">
    <location>
        <begin position="122"/>
        <end position="148"/>
    </location>
</feature>
<comment type="caution">
    <text evidence="2">The sequence shown here is derived from an EMBL/GenBank/DDBJ whole genome shotgun (WGS) entry which is preliminary data.</text>
</comment>